<reference evidence="9 10" key="2">
    <citation type="journal article" date="2007" name="BMC Biol.">
        <title>A 100%-complete sequence reveals unusually simple genomic features in the hot-spring red alga Cyanidioschyzon merolae.</title>
        <authorList>
            <person name="Nozaki H."/>
            <person name="Takano H."/>
            <person name="Misumi O."/>
            <person name="Terasawa K."/>
            <person name="Matsuzaki M."/>
            <person name="Maruyama S."/>
            <person name="Nishida K."/>
            <person name="Yagisawa F."/>
            <person name="Yoshida Y."/>
            <person name="Fujiwara T."/>
            <person name="Takio S."/>
            <person name="Tamura K."/>
            <person name="Chung S.J."/>
            <person name="Nakamura S."/>
            <person name="Kuroiwa H."/>
            <person name="Tanaka K."/>
            <person name="Sato N."/>
            <person name="Kuroiwa T."/>
        </authorList>
    </citation>
    <scope>NUCLEOTIDE SEQUENCE [LARGE SCALE GENOMIC DNA]</scope>
    <source>
        <strain evidence="9 10">10D</strain>
    </source>
</reference>
<dbReference type="OrthoDB" id="24581at2759"/>
<dbReference type="eggNOG" id="KOG2178">
    <property type="taxonomic scope" value="Eukaryota"/>
</dbReference>
<evidence type="ECO:0000256" key="3">
    <source>
        <dbReference type="ARBA" id="ARBA00022741"/>
    </source>
</evidence>
<evidence type="ECO:0000256" key="2">
    <source>
        <dbReference type="ARBA" id="ARBA00022679"/>
    </source>
</evidence>
<keyword evidence="6" id="KW-0521">NADP</keyword>
<dbReference type="GeneID" id="16995870"/>
<organism evidence="9 10">
    <name type="scientific">Cyanidioschyzon merolae (strain NIES-3377 / 10D)</name>
    <name type="common">Unicellular red alga</name>
    <dbReference type="NCBI Taxonomy" id="280699"/>
    <lineage>
        <taxon>Eukaryota</taxon>
        <taxon>Rhodophyta</taxon>
        <taxon>Bangiophyceae</taxon>
        <taxon>Cyanidiales</taxon>
        <taxon>Cyanidiaceae</taxon>
        <taxon>Cyanidioschyzon</taxon>
    </lineage>
</organism>
<feature type="region of interest" description="Disordered" evidence="8">
    <location>
        <begin position="39"/>
        <end position="70"/>
    </location>
</feature>
<dbReference type="Proteomes" id="UP000007014">
    <property type="component" value="Chromosome 16"/>
</dbReference>
<keyword evidence="10" id="KW-1185">Reference proteome</keyword>
<sequence>MSAAQLILGSGCLSVRQDEQCSQLRSVLSGIQLEAAEEETQRFSDPLTPEERRTVNPCAQGRAVSPPEVPRLPHVHTASEVLEQLAQKPTACSLEWRVLHRPLLPASYRNIYLRWSRPVRHILILFTVYSDSARSSAVKICQWLEAEYPELILYSETEHTLPGTLHFPREQTQTPIDLVICLGGDGLVLHACASLFPKAAPPLMPFHLGSLGFLTPFPFNNFPSCVREVMRGSDVTVTLRMRLDCAIYKDGDGQRPLIQKTVLNEVVVDRGPAPFLSNLECYCDDFPVTRIQADGVILATPTGSTAYSLSSNGSMVHPSVPAILLTPICPHSLSFRPVIFPDYVTLKIRVSRHARGSAWVSFDGRARTELQRGDYLRVQISPWPLATLNYNDQTQDWFRSVSRCLRWNERPMQRLLSLEGNAWEESPPAGASPRAPSDLTPPAGTGSLEPAPATPLDSFKEECGSPDLVEPEREASTFSRIANAFRSPPEWFFARSMENVHCPKGDSSASR</sequence>
<accession>M1VA38</accession>
<evidence type="ECO:0000256" key="7">
    <source>
        <dbReference type="ARBA" id="ARBA00023027"/>
    </source>
</evidence>
<dbReference type="InterPro" id="IPR016064">
    <property type="entry name" value="NAD/diacylglycerol_kinase_sf"/>
</dbReference>
<dbReference type="HOGENOM" id="CLU_533593_0_0_1"/>
<keyword evidence="5" id="KW-0067">ATP-binding</keyword>
<dbReference type="Gene3D" id="2.60.200.30">
    <property type="entry name" value="Probable inorganic polyphosphate/atp-NAD kinase, domain 2"/>
    <property type="match status" value="1"/>
</dbReference>
<dbReference type="STRING" id="280699.M1VA38"/>
<dbReference type="EMBL" id="AP006498">
    <property type="protein sequence ID" value="BAM81909.1"/>
    <property type="molecule type" value="Genomic_DNA"/>
</dbReference>
<evidence type="ECO:0000256" key="5">
    <source>
        <dbReference type="ARBA" id="ARBA00022840"/>
    </source>
</evidence>
<dbReference type="RefSeq" id="XP_005537945.1">
    <property type="nucleotide sequence ID" value="XM_005537888.1"/>
</dbReference>
<dbReference type="Pfam" id="PF01513">
    <property type="entry name" value="NAD_kinase"/>
    <property type="match status" value="1"/>
</dbReference>
<dbReference type="InterPro" id="IPR017437">
    <property type="entry name" value="ATP-NAD_kinase_PpnK-typ_C"/>
</dbReference>
<dbReference type="GO" id="GO:0005524">
    <property type="term" value="F:ATP binding"/>
    <property type="evidence" value="ECO:0007669"/>
    <property type="project" value="UniProtKB-KW"/>
</dbReference>
<dbReference type="HAMAP" id="MF_00361">
    <property type="entry name" value="NAD_kinase"/>
    <property type="match status" value="1"/>
</dbReference>
<dbReference type="PANTHER" id="PTHR20275:SF0">
    <property type="entry name" value="NAD KINASE"/>
    <property type="match status" value="1"/>
</dbReference>
<dbReference type="GO" id="GO:0006741">
    <property type="term" value="P:NADP+ biosynthetic process"/>
    <property type="evidence" value="ECO:0007669"/>
    <property type="project" value="InterPro"/>
</dbReference>
<reference evidence="9 10" key="1">
    <citation type="journal article" date="2004" name="Nature">
        <title>Genome sequence of the ultrasmall unicellular red alga Cyanidioschyzon merolae 10D.</title>
        <authorList>
            <person name="Matsuzaki M."/>
            <person name="Misumi O."/>
            <person name="Shin-i T."/>
            <person name="Maruyama S."/>
            <person name="Takahara M."/>
            <person name="Miyagishima S."/>
            <person name="Mori T."/>
            <person name="Nishida K."/>
            <person name="Yagisawa F."/>
            <person name="Nishida K."/>
            <person name="Yoshida Y."/>
            <person name="Nishimura Y."/>
            <person name="Nakao S."/>
            <person name="Kobayashi T."/>
            <person name="Momoyama Y."/>
            <person name="Higashiyama T."/>
            <person name="Minoda A."/>
            <person name="Sano M."/>
            <person name="Nomoto H."/>
            <person name="Oishi K."/>
            <person name="Hayashi H."/>
            <person name="Ohta F."/>
            <person name="Nishizaka S."/>
            <person name="Haga S."/>
            <person name="Miura S."/>
            <person name="Morishita T."/>
            <person name="Kabeya Y."/>
            <person name="Terasawa K."/>
            <person name="Suzuki Y."/>
            <person name="Ishii Y."/>
            <person name="Asakawa S."/>
            <person name="Takano H."/>
            <person name="Ohta N."/>
            <person name="Kuroiwa H."/>
            <person name="Tanaka K."/>
            <person name="Shimizu N."/>
            <person name="Sugano S."/>
            <person name="Sato N."/>
            <person name="Nozaki H."/>
            <person name="Ogasawara N."/>
            <person name="Kohara Y."/>
            <person name="Kuroiwa T."/>
        </authorList>
    </citation>
    <scope>NUCLEOTIDE SEQUENCE [LARGE SCALE GENOMIC DNA]</scope>
    <source>
        <strain evidence="9 10">10D</strain>
    </source>
</reference>
<dbReference type="AlphaFoldDB" id="M1VA38"/>
<feature type="region of interest" description="Disordered" evidence="8">
    <location>
        <begin position="423"/>
        <end position="475"/>
    </location>
</feature>
<feature type="compositionally biased region" description="Low complexity" evidence="8">
    <location>
        <begin position="426"/>
        <end position="437"/>
    </location>
</feature>
<evidence type="ECO:0008006" key="11">
    <source>
        <dbReference type="Google" id="ProtNLM"/>
    </source>
</evidence>
<dbReference type="Gene3D" id="3.40.50.10330">
    <property type="entry name" value="Probable inorganic polyphosphate/atp-NAD kinase, domain 1"/>
    <property type="match status" value="1"/>
</dbReference>
<protein>
    <recommendedName>
        <fullName evidence="11">NAD(+) kinase</fullName>
    </recommendedName>
</protein>
<keyword evidence="7" id="KW-0520">NAD</keyword>
<dbReference type="KEGG" id="cme:CYME_CMP315C"/>
<dbReference type="InterPro" id="IPR017438">
    <property type="entry name" value="ATP-NAD_kinase_N"/>
</dbReference>
<dbReference type="FunFam" id="2.60.200.30:FF:000009">
    <property type="entry name" value="Poly(P)/ATP NAD kinase"/>
    <property type="match status" value="1"/>
</dbReference>
<dbReference type="Gramene" id="CMP315CT">
    <property type="protein sequence ID" value="CMP315CT"/>
    <property type="gene ID" value="CMP315C"/>
</dbReference>
<dbReference type="Pfam" id="PF20143">
    <property type="entry name" value="NAD_kinase_C"/>
    <property type="match status" value="1"/>
</dbReference>
<dbReference type="SUPFAM" id="SSF111331">
    <property type="entry name" value="NAD kinase/diacylglycerol kinase-like"/>
    <property type="match status" value="1"/>
</dbReference>
<evidence type="ECO:0000256" key="8">
    <source>
        <dbReference type="SAM" id="MobiDB-lite"/>
    </source>
</evidence>
<dbReference type="GO" id="GO:0003951">
    <property type="term" value="F:NAD+ kinase activity"/>
    <property type="evidence" value="ECO:0007669"/>
    <property type="project" value="InterPro"/>
</dbReference>
<dbReference type="InterPro" id="IPR002504">
    <property type="entry name" value="NADK"/>
</dbReference>
<evidence type="ECO:0000256" key="1">
    <source>
        <dbReference type="ARBA" id="ARBA00010995"/>
    </source>
</evidence>
<dbReference type="GO" id="GO:0019674">
    <property type="term" value="P:NAD+ metabolic process"/>
    <property type="evidence" value="ECO:0007669"/>
    <property type="project" value="InterPro"/>
</dbReference>
<comment type="similarity">
    <text evidence="1">Belongs to the NAD kinase family.</text>
</comment>
<evidence type="ECO:0000256" key="6">
    <source>
        <dbReference type="ARBA" id="ARBA00022857"/>
    </source>
</evidence>
<keyword evidence="4" id="KW-0418">Kinase</keyword>
<dbReference type="OMA" id="RIACAEH"/>
<evidence type="ECO:0000313" key="9">
    <source>
        <dbReference type="EMBL" id="BAM81909.1"/>
    </source>
</evidence>
<keyword evidence="3" id="KW-0547">Nucleotide-binding</keyword>
<proteinExistence type="inferred from homology"/>
<name>M1VA38_CYAM1</name>
<evidence type="ECO:0000256" key="4">
    <source>
        <dbReference type="ARBA" id="ARBA00022777"/>
    </source>
</evidence>
<evidence type="ECO:0000313" key="10">
    <source>
        <dbReference type="Proteomes" id="UP000007014"/>
    </source>
</evidence>
<keyword evidence="2" id="KW-0808">Transferase</keyword>
<gene>
    <name evidence="9" type="ORF">CYME_CMP315C</name>
</gene>
<dbReference type="PANTHER" id="PTHR20275">
    <property type="entry name" value="NAD KINASE"/>
    <property type="match status" value="1"/>
</dbReference>